<accession>A0ABV7B150</accession>
<keyword evidence="4 5" id="KW-0472">Membrane</keyword>
<dbReference type="Proteomes" id="UP001595457">
    <property type="component" value="Unassembled WGS sequence"/>
</dbReference>
<organism evidence="7 8">
    <name type="scientific">Azotobacter bryophylli</name>
    <dbReference type="NCBI Taxonomy" id="1986537"/>
    <lineage>
        <taxon>Bacteria</taxon>
        <taxon>Pseudomonadati</taxon>
        <taxon>Pseudomonadota</taxon>
        <taxon>Gammaproteobacteria</taxon>
        <taxon>Pseudomonadales</taxon>
        <taxon>Pseudomonadaceae</taxon>
        <taxon>Azotobacter</taxon>
    </lineage>
</organism>
<sequence>MTLHALQLISHPEQTWEEIRREEDQNGLHFLPHLLLLGLIPAVSLFIGNSYVGWSLVGEERVRLDPVSALQFSVLLYLAILAGTAIMGWFVHWMSRTFEARPSLQQCIGFIAYTLTPFLFLGLAGLYPNRWLAVAVLAVGLAHWTYLLFVGLPAFMRIRQSPGFLYAVSVFSVGLLVLLSVLLTALLFWQYQLRPNYERTGIDQGYPVRSERPVEGPGGRD</sequence>
<feature type="transmembrane region" description="Helical" evidence="5">
    <location>
        <begin position="107"/>
        <end position="125"/>
    </location>
</feature>
<feature type="transmembrane region" description="Helical" evidence="5">
    <location>
        <begin position="30"/>
        <end position="54"/>
    </location>
</feature>
<dbReference type="RefSeq" id="WP_377816722.1">
    <property type="nucleotide sequence ID" value="NZ_JBHRSJ010000035.1"/>
</dbReference>
<evidence type="ECO:0000256" key="3">
    <source>
        <dbReference type="ARBA" id="ARBA00022989"/>
    </source>
</evidence>
<feature type="transmembrane region" description="Helical" evidence="5">
    <location>
        <begin position="74"/>
        <end position="95"/>
    </location>
</feature>
<keyword evidence="3 5" id="KW-1133">Transmembrane helix</keyword>
<dbReference type="SUPFAM" id="SSF103473">
    <property type="entry name" value="MFS general substrate transporter"/>
    <property type="match status" value="1"/>
</dbReference>
<feature type="domain" description="Yip1" evidence="6">
    <location>
        <begin position="7"/>
        <end position="180"/>
    </location>
</feature>
<dbReference type="EMBL" id="JBHRSJ010000035">
    <property type="protein sequence ID" value="MFC2974487.1"/>
    <property type="molecule type" value="Genomic_DNA"/>
</dbReference>
<dbReference type="InterPro" id="IPR006977">
    <property type="entry name" value="Yip1_dom"/>
</dbReference>
<comment type="caution">
    <text evidence="7">The sequence shown here is derived from an EMBL/GenBank/DDBJ whole genome shotgun (WGS) entry which is preliminary data.</text>
</comment>
<feature type="transmembrane region" description="Helical" evidence="5">
    <location>
        <begin position="131"/>
        <end position="152"/>
    </location>
</feature>
<proteinExistence type="predicted"/>
<evidence type="ECO:0000256" key="1">
    <source>
        <dbReference type="ARBA" id="ARBA00004141"/>
    </source>
</evidence>
<protein>
    <submittedName>
        <fullName evidence="7">Yip1 family protein</fullName>
    </submittedName>
</protein>
<evidence type="ECO:0000256" key="5">
    <source>
        <dbReference type="SAM" id="Phobius"/>
    </source>
</evidence>
<comment type="subcellular location">
    <subcellularLocation>
        <location evidence="1">Membrane</location>
        <topology evidence="1">Multi-pass membrane protein</topology>
    </subcellularLocation>
</comment>
<dbReference type="InterPro" id="IPR036259">
    <property type="entry name" value="MFS_trans_sf"/>
</dbReference>
<keyword evidence="2 5" id="KW-0812">Transmembrane</keyword>
<evidence type="ECO:0000313" key="8">
    <source>
        <dbReference type="Proteomes" id="UP001595457"/>
    </source>
</evidence>
<dbReference type="Pfam" id="PF04893">
    <property type="entry name" value="Yip1"/>
    <property type="match status" value="1"/>
</dbReference>
<evidence type="ECO:0000259" key="6">
    <source>
        <dbReference type="Pfam" id="PF04893"/>
    </source>
</evidence>
<gene>
    <name evidence="7" type="ORF">ACFOJE_20025</name>
</gene>
<evidence type="ECO:0000313" key="7">
    <source>
        <dbReference type="EMBL" id="MFC2974487.1"/>
    </source>
</evidence>
<feature type="transmembrane region" description="Helical" evidence="5">
    <location>
        <begin position="164"/>
        <end position="189"/>
    </location>
</feature>
<evidence type="ECO:0000256" key="2">
    <source>
        <dbReference type="ARBA" id="ARBA00022692"/>
    </source>
</evidence>
<keyword evidence="8" id="KW-1185">Reference proteome</keyword>
<name>A0ABV7B150_9GAMM</name>
<reference evidence="8" key="1">
    <citation type="journal article" date="2019" name="Int. J. Syst. Evol. Microbiol.">
        <title>The Global Catalogue of Microorganisms (GCM) 10K type strain sequencing project: providing services to taxonomists for standard genome sequencing and annotation.</title>
        <authorList>
            <consortium name="The Broad Institute Genomics Platform"/>
            <consortium name="The Broad Institute Genome Sequencing Center for Infectious Disease"/>
            <person name="Wu L."/>
            <person name="Ma J."/>
        </authorList>
    </citation>
    <scope>NUCLEOTIDE SEQUENCE [LARGE SCALE GENOMIC DNA]</scope>
    <source>
        <strain evidence="8">KCTC 62195</strain>
    </source>
</reference>
<evidence type="ECO:0000256" key="4">
    <source>
        <dbReference type="ARBA" id="ARBA00023136"/>
    </source>
</evidence>